<feature type="domain" description="Metallo-beta-lactamase" evidence="5">
    <location>
        <begin position="36"/>
        <end position="233"/>
    </location>
</feature>
<gene>
    <name evidence="6" type="ORF">VB798_17575</name>
</gene>
<name>A0ABU5SMA3_9BACT</name>
<dbReference type="SMART" id="SM00849">
    <property type="entry name" value="Lactamase_B"/>
    <property type="match status" value="1"/>
</dbReference>
<keyword evidence="4" id="KW-0862">Zinc</keyword>
<dbReference type="EMBL" id="JAYGIM010000014">
    <property type="protein sequence ID" value="MEA5428407.1"/>
    <property type="molecule type" value="Genomic_DNA"/>
</dbReference>
<evidence type="ECO:0000256" key="4">
    <source>
        <dbReference type="ARBA" id="ARBA00022833"/>
    </source>
</evidence>
<comment type="similarity">
    <text evidence="1">Belongs to the metallo-beta-lactamase superfamily.</text>
</comment>
<dbReference type="InterPro" id="IPR051013">
    <property type="entry name" value="MBL_superfamily_lactonases"/>
</dbReference>
<dbReference type="InterPro" id="IPR036866">
    <property type="entry name" value="RibonucZ/Hydroxyglut_hydro"/>
</dbReference>
<dbReference type="PANTHER" id="PTHR42978">
    <property type="entry name" value="QUORUM-QUENCHING LACTONASE YTNP-RELATED-RELATED"/>
    <property type="match status" value="1"/>
</dbReference>
<keyword evidence="3" id="KW-0378">Hydrolase</keyword>
<dbReference type="PANTHER" id="PTHR42978:SF6">
    <property type="entry name" value="QUORUM-QUENCHING LACTONASE YTNP-RELATED"/>
    <property type="match status" value="1"/>
</dbReference>
<dbReference type="InterPro" id="IPR001279">
    <property type="entry name" value="Metallo-B-lactamas"/>
</dbReference>
<evidence type="ECO:0000256" key="1">
    <source>
        <dbReference type="ARBA" id="ARBA00007749"/>
    </source>
</evidence>
<reference evidence="6 7" key="1">
    <citation type="submission" date="2023-12" db="EMBL/GenBank/DDBJ databases">
        <title>Novel species of the genus Arcicella isolated from rivers.</title>
        <authorList>
            <person name="Lu H."/>
        </authorList>
    </citation>
    <scope>NUCLEOTIDE SEQUENCE [LARGE SCALE GENOMIC DNA]</scope>
    <source>
        <strain evidence="6 7">DC25W</strain>
    </source>
</reference>
<dbReference type="SUPFAM" id="SSF56281">
    <property type="entry name" value="Metallo-hydrolase/oxidoreductase"/>
    <property type="match status" value="1"/>
</dbReference>
<evidence type="ECO:0000313" key="7">
    <source>
        <dbReference type="Proteomes" id="UP001302222"/>
    </source>
</evidence>
<evidence type="ECO:0000259" key="5">
    <source>
        <dbReference type="SMART" id="SM00849"/>
    </source>
</evidence>
<dbReference type="Gene3D" id="3.60.15.10">
    <property type="entry name" value="Ribonuclease Z/Hydroxyacylglutathione hydrolase-like"/>
    <property type="match status" value="1"/>
</dbReference>
<organism evidence="6 7">
    <name type="scientific">Arcicella lustrica</name>
    <dbReference type="NCBI Taxonomy" id="2984196"/>
    <lineage>
        <taxon>Bacteria</taxon>
        <taxon>Pseudomonadati</taxon>
        <taxon>Bacteroidota</taxon>
        <taxon>Cytophagia</taxon>
        <taxon>Cytophagales</taxon>
        <taxon>Flectobacillaceae</taxon>
        <taxon>Arcicella</taxon>
    </lineage>
</organism>
<accession>A0ABU5SMA3</accession>
<evidence type="ECO:0000256" key="3">
    <source>
        <dbReference type="ARBA" id="ARBA00022801"/>
    </source>
</evidence>
<evidence type="ECO:0000256" key="2">
    <source>
        <dbReference type="ARBA" id="ARBA00022723"/>
    </source>
</evidence>
<comment type="caution">
    <text evidence="6">The sequence shown here is derived from an EMBL/GenBank/DDBJ whole genome shotgun (WGS) entry which is preliminary data.</text>
</comment>
<keyword evidence="2" id="KW-0479">Metal-binding</keyword>
<keyword evidence="7" id="KW-1185">Reference proteome</keyword>
<evidence type="ECO:0000313" key="6">
    <source>
        <dbReference type="EMBL" id="MEA5428407.1"/>
    </source>
</evidence>
<dbReference type="RefSeq" id="WP_323260715.1">
    <property type="nucleotide sequence ID" value="NZ_JAYGIM010000014.1"/>
</dbReference>
<dbReference type="Pfam" id="PF00753">
    <property type="entry name" value="Lactamase_B"/>
    <property type="match status" value="1"/>
</dbReference>
<proteinExistence type="inferred from homology"/>
<dbReference type="Proteomes" id="UP001302222">
    <property type="component" value="Unassembled WGS sequence"/>
</dbReference>
<protein>
    <submittedName>
        <fullName evidence="6">MBL fold metallo-hydrolase</fullName>
    </submittedName>
</protein>
<sequence length="242" mass="28268">MQIIPLKEGNYSVDKNKKFTLITADNQSVLKGLNVGVQPFLIITDDDFILLDTGLGGLVNEIPLIHLLLAKEHIKPEQITKLLISHLHKDHVLGIGHFFENRFIPNFPNAKIYIQTREWDYVKEQKGNTSYLFEHLEETIKLPNIEWMTDDKGQITPEIYYEVVGGHTPFHQVFLIKENEQIAFYGGDNLPQTGYLKYHFAYKNDFDGKKAMNWREQWKILAEKEHWHILLYHDVENAVVQL</sequence>